<dbReference type="Gene3D" id="3.90.1580.10">
    <property type="entry name" value="paralog of FGE (formylglycine-generating enzyme)"/>
    <property type="match status" value="1"/>
</dbReference>
<comment type="caution">
    <text evidence="2">The sequence shown here is derived from an EMBL/GenBank/DDBJ whole genome shotgun (WGS) entry which is preliminary data.</text>
</comment>
<dbReference type="SUPFAM" id="SSF56436">
    <property type="entry name" value="C-type lectin-like"/>
    <property type="match status" value="1"/>
</dbReference>
<dbReference type="PANTHER" id="PTHR23150:SF19">
    <property type="entry name" value="FORMYLGLYCINE-GENERATING ENZYME"/>
    <property type="match status" value="1"/>
</dbReference>
<dbReference type="InterPro" id="IPR005532">
    <property type="entry name" value="SUMF_dom"/>
</dbReference>
<reference evidence="2 3" key="1">
    <citation type="submission" date="2018-10" db="EMBL/GenBank/DDBJ databases">
        <title>Notoacmeibacter sp. M2BS9Y-3-1, whole genome shotgun sequence.</title>
        <authorList>
            <person name="Tuo L."/>
        </authorList>
    </citation>
    <scope>NUCLEOTIDE SEQUENCE [LARGE SCALE GENOMIC DNA]</scope>
    <source>
        <strain evidence="2 3">M2BS9Y-3-1</strain>
    </source>
</reference>
<proteinExistence type="predicted"/>
<dbReference type="AlphaFoldDB" id="A0A3L7JAZ4"/>
<dbReference type="InterPro" id="IPR042095">
    <property type="entry name" value="SUMF_sf"/>
</dbReference>
<organism evidence="2 3">
    <name type="scientific">Notoacmeibacter ruber</name>
    <dbReference type="NCBI Taxonomy" id="2670375"/>
    <lineage>
        <taxon>Bacteria</taxon>
        <taxon>Pseudomonadati</taxon>
        <taxon>Pseudomonadota</taxon>
        <taxon>Alphaproteobacteria</taxon>
        <taxon>Hyphomicrobiales</taxon>
        <taxon>Notoacmeibacteraceae</taxon>
        <taxon>Notoacmeibacter</taxon>
    </lineage>
</organism>
<protein>
    <submittedName>
        <fullName evidence="2">Formylglycine-generating enzyme family protein</fullName>
    </submittedName>
</protein>
<dbReference type="Pfam" id="PF03781">
    <property type="entry name" value="FGE-sulfatase"/>
    <property type="match status" value="1"/>
</dbReference>
<dbReference type="EMBL" id="RCWN01000001">
    <property type="protein sequence ID" value="RLQ87918.1"/>
    <property type="molecule type" value="Genomic_DNA"/>
</dbReference>
<accession>A0A3L7JAZ4</accession>
<name>A0A3L7JAZ4_9HYPH</name>
<gene>
    <name evidence="2" type="ORF">D8780_06560</name>
</gene>
<dbReference type="RefSeq" id="WP_121644881.1">
    <property type="nucleotide sequence ID" value="NZ_RCWN01000001.1"/>
</dbReference>
<sequence length="249" mass="26930">MKAPALSLKGSLVALGLAGLIAAAGAFALSAIAFERPDLSAMPRTLPVSIDEDGDHRTVWVQQLELSVAEWNRCYEDRGCGFDIRPRNGVDPEHLPATGLNHTDARQYVRWVSQKTGHPFRLPTSAEWTTMAKGVVKKEAEPIFDAPELSWASAYLIEKQKSRSLKRAGSFSVSAEGIGDLDGSVWEWTQDCYSSDVDPEHCAAFLVGGEHIAVIPFLERDPARGGCAVGTPPAHLGLRLVSDQEPPSA</sequence>
<dbReference type="GO" id="GO:0120147">
    <property type="term" value="F:formylglycine-generating oxidase activity"/>
    <property type="evidence" value="ECO:0007669"/>
    <property type="project" value="TreeGrafter"/>
</dbReference>
<dbReference type="Proteomes" id="UP000281094">
    <property type="component" value="Unassembled WGS sequence"/>
</dbReference>
<evidence type="ECO:0000313" key="2">
    <source>
        <dbReference type="EMBL" id="RLQ87918.1"/>
    </source>
</evidence>
<dbReference type="InterPro" id="IPR051043">
    <property type="entry name" value="Sulfatase_Mod_Factor_Kinase"/>
</dbReference>
<evidence type="ECO:0000313" key="3">
    <source>
        <dbReference type="Proteomes" id="UP000281094"/>
    </source>
</evidence>
<dbReference type="PANTHER" id="PTHR23150">
    <property type="entry name" value="SULFATASE MODIFYING FACTOR 1, 2"/>
    <property type="match status" value="1"/>
</dbReference>
<dbReference type="InterPro" id="IPR016187">
    <property type="entry name" value="CTDL_fold"/>
</dbReference>
<keyword evidence="3" id="KW-1185">Reference proteome</keyword>
<feature type="domain" description="Sulfatase-modifying factor enzyme-like" evidence="1">
    <location>
        <begin position="60"/>
        <end position="241"/>
    </location>
</feature>
<evidence type="ECO:0000259" key="1">
    <source>
        <dbReference type="Pfam" id="PF03781"/>
    </source>
</evidence>